<protein>
    <submittedName>
        <fullName evidence="2">Uncharacterized protein</fullName>
    </submittedName>
</protein>
<sequence>MSGKVLNLKQKENMATFYNNLALVIVTAGIVSPLYTGMKNFYLYFGTSIASLIISFIFLKVSLDFLNDR</sequence>
<evidence type="ECO:0000256" key="1">
    <source>
        <dbReference type="SAM" id="Phobius"/>
    </source>
</evidence>
<proteinExistence type="predicted"/>
<keyword evidence="1" id="KW-0812">Transmembrane</keyword>
<reference evidence="2 3" key="1">
    <citation type="journal article" date="2016" name="Nat. Commun.">
        <title>Thousands of microbial genomes shed light on interconnected biogeochemical processes in an aquifer system.</title>
        <authorList>
            <person name="Anantharaman K."/>
            <person name="Brown C.T."/>
            <person name="Hug L.A."/>
            <person name="Sharon I."/>
            <person name="Castelle C.J."/>
            <person name="Probst A.J."/>
            <person name="Thomas B.C."/>
            <person name="Singh A."/>
            <person name="Wilkins M.J."/>
            <person name="Karaoz U."/>
            <person name="Brodie E.L."/>
            <person name="Williams K.H."/>
            <person name="Hubbard S.S."/>
            <person name="Banfield J.F."/>
        </authorList>
    </citation>
    <scope>NUCLEOTIDE SEQUENCE [LARGE SCALE GENOMIC DNA]</scope>
</reference>
<dbReference type="STRING" id="1802055.A3A74_03445"/>
<comment type="caution">
    <text evidence="2">The sequence shown here is derived from an EMBL/GenBank/DDBJ whole genome shotgun (WGS) entry which is preliminary data.</text>
</comment>
<gene>
    <name evidence="2" type="ORF">A3A74_03445</name>
</gene>
<keyword evidence="1" id="KW-1133">Transmembrane helix</keyword>
<feature type="transmembrane region" description="Helical" evidence="1">
    <location>
        <begin position="17"/>
        <end position="35"/>
    </location>
</feature>
<dbReference type="AlphaFoldDB" id="A0A1F7IDE6"/>
<evidence type="ECO:0000313" key="2">
    <source>
        <dbReference type="EMBL" id="OGK41361.1"/>
    </source>
</evidence>
<dbReference type="Proteomes" id="UP000179270">
    <property type="component" value="Unassembled WGS sequence"/>
</dbReference>
<organism evidence="2 3">
    <name type="scientific">Candidatus Roizmanbacteria bacterium RIFCSPLOWO2_01_FULL_35_13</name>
    <dbReference type="NCBI Taxonomy" id="1802055"/>
    <lineage>
        <taxon>Bacteria</taxon>
        <taxon>Candidatus Roizmaniibacteriota</taxon>
    </lineage>
</organism>
<name>A0A1F7IDE6_9BACT</name>
<accession>A0A1F7IDE6</accession>
<keyword evidence="1" id="KW-0472">Membrane</keyword>
<evidence type="ECO:0000313" key="3">
    <source>
        <dbReference type="Proteomes" id="UP000179270"/>
    </source>
</evidence>
<dbReference type="EMBL" id="MGAF01000019">
    <property type="protein sequence ID" value="OGK41361.1"/>
    <property type="molecule type" value="Genomic_DNA"/>
</dbReference>
<feature type="transmembrane region" description="Helical" evidence="1">
    <location>
        <begin position="41"/>
        <end position="59"/>
    </location>
</feature>